<organism evidence="9 10">
    <name type="scientific">Draconibacterium sediminis</name>
    <dbReference type="NCBI Taxonomy" id="1544798"/>
    <lineage>
        <taxon>Bacteria</taxon>
        <taxon>Pseudomonadati</taxon>
        <taxon>Bacteroidota</taxon>
        <taxon>Bacteroidia</taxon>
        <taxon>Marinilabiliales</taxon>
        <taxon>Prolixibacteraceae</taxon>
        <taxon>Draconibacterium</taxon>
    </lineage>
</organism>
<dbReference type="InterPro" id="IPR006102">
    <property type="entry name" value="Ig-like_GH2"/>
</dbReference>
<keyword evidence="3" id="KW-0326">Glycosidase</keyword>
<dbReference type="Pfam" id="PF18565">
    <property type="entry name" value="Glyco_hydro2_C5"/>
    <property type="match status" value="1"/>
</dbReference>
<accession>A0A0D8JCD7</accession>
<dbReference type="SUPFAM" id="SSF51445">
    <property type="entry name" value="(Trans)glycosidases"/>
    <property type="match status" value="1"/>
</dbReference>
<dbReference type="Gene3D" id="3.20.20.80">
    <property type="entry name" value="Glycosidases"/>
    <property type="match status" value="1"/>
</dbReference>
<reference evidence="9 10" key="1">
    <citation type="submission" date="2014-09" db="EMBL/GenBank/DDBJ databases">
        <title>Draft Genome Sequence of Draconibacterium sp. JN14CK-3.</title>
        <authorList>
            <person name="Dong C."/>
            <person name="Lai Q."/>
            <person name="Shao Z."/>
        </authorList>
    </citation>
    <scope>NUCLEOTIDE SEQUENCE [LARGE SCALE GENOMIC DNA]</scope>
    <source>
        <strain evidence="9 10">JN14CK-3</strain>
    </source>
</reference>
<evidence type="ECO:0008006" key="11">
    <source>
        <dbReference type="Google" id="ProtNLM"/>
    </source>
</evidence>
<dbReference type="PANTHER" id="PTHR42732:SF1">
    <property type="entry name" value="BETA-MANNOSIDASE"/>
    <property type="match status" value="1"/>
</dbReference>
<dbReference type="InterPro" id="IPR051913">
    <property type="entry name" value="GH2_Domain-Containing"/>
</dbReference>
<dbReference type="PROSITE" id="PS00608">
    <property type="entry name" value="GLYCOSYL_HYDROL_F2_2"/>
    <property type="match status" value="1"/>
</dbReference>
<dbReference type="GO" id="GO:0004553">
    <property type="term" value="F:hydrolase activity, hydrolyzing O-glycosyl compounds"/>
    <property type="evidence" value="ECO:0007669"/>
    <property type="project" value="InterPro"/>
</dbReference>
<dbReference type="Pfam" id="PF02837">
    <property type="entry name" value="Glyco_hydro_2_N"/>
    <property type="match status" value="1"/>
</dbReference>
<evidence type="ECO:0000259" key="7">
    <source>
        <dbReference type="Pfam" id="PF16355"/>
    </source>
</evidence>
<comment type="similarity">
    <text evidence="1">Belongs to the glycosyl hydrolase 2 family.</text>
</comment>
<dbReference type="InterPro" id="IPR006101">
    <property type="entry name" value="Glyco_hydro_2"/>
</dbReference>
<dbReference type="InterPro" id="IPR040605">
    <property type="entry name" value="Glyco_hydro2_dom5"/>
</dbReference>
<evidence type="ECO:0000259" key="5">
    <source>
        <dbReference type="Pfam" id="PF02836"/>
    </source>
</evidence>
<feature type="domain" description="DUF4982" evidence="7">
    <location>
        <begin position="631"/>
        <end position="703"/>
    </location>
</feature>
<evidence type="ECO:0000313" key="10">
    <source>
        <dbReference type="Proteomes" id="UP000032544"/>
    </source>
</evidence>
<feature type="domain" description="Glycoside hydrolase family 2 catalytic" evidence="5">
    <location>
        <begin position="309"/>
        <end position="535"/>
    </location>
</feature>
<dbReference type="InterPro" id="IPR013783">
    <property type="entry name" value="Ig-like_fold"/>
</dbReference>
<gene>
    <name evidence="9" type="ORF">LH29_01265</name>
</gene>
<name>A0A0D8JCD7_9BACT</name>
<dbReference type="InterPro" id="IPR023232">
    <property type="entry name" value="Glyco_hydro_2_AS"/>
</dbReference>
<sequence length="823" mass="92940">MLKTFYGGVFALLLLVSCTQKETIISREESFDKDWKFIRSDVQGGQNVDFDDSGWRTLDLPHDYSIEDLPEKEGVIQIGPFSEESAGKASTGHVVGGTAWYRKHITLAPEDEGKTIKILFDGVYMNADFWINGNHLGNHPYGYTAFAYDLTEYLNASGEDNVLAVQVKNEGKNSRWYSGSGIYRNVSLLKLNPVHIDLWGVYVTTPEVSEEKATVKIETKIKADESVERLTLEGQLLNPDGQIVAKWNSPVDLNQATAVLQTELEFPSLWSPDSPALYTAKMQLLDGNMVIDEYDERFGIRSIDFSPGKGFLLNGKSVLLKGGCLHHDNGPLGSAAFKAAEYRRVKTMKENGFNAIRTSHNPPSKHFLDACDELGILVMDESFDQWQRGKNDQDYHLYFDDWWERDLESMILRDRNHPSIVVWSVGNEINERADSSGLEIFKFLREKVLTMDNTRPVTQAICHFWDHPGWDWDRTIPAFAQMDIHSYNYQWKNYEPDHEKHPERIIVGTESFPKEAFDNWDLVEKHPYIIGDFVWTGMDYLGESGIGHNNLDNENVGFLPDWPWYNAYCGDISILGYKKPQMYYRDVVWRNSELEMLVHEPVPDGRTEVVSMWGWPEEWKSWNWEGNEGIPLQVAVYTRCDQVQLELNGEVIGKKDVAQKNSGAQQMDVPSESRQIEALAAYFDVSYQAGELVAIGIKDGKEVVRQSLKTAGKPAALKVVAENEIAKASGNDLAYFNIEVVDANGNLVPNAELPVEFTIEGNGSLQAVANGNPSDMKSFQQPRVNTFRGKCQLIVRPREDGAEIKVTATSEGLESGHSTVIVQ</sequence>
<dbReference type="EMBL" id="JRHC01000001">
    <property type="protein sequence ID" value="KJF44186.1"/>
    <property type="molecule type" value="Genomic_DNA"/>
</dbReference>
<dbReference type="SUPFAM" id="SSF49303">
    <property type="entry name" value="beta-Galactosidase/glucuronidase domain"/>
    <property type="match status" value="1"/>
</dbReference>
<evidence type="ECO:0000256" key="2">
    <source>
        <dbReference type="ARBA" id="ARBA00022801"/>
    </source>
</evidence>
<dbReference type="Pfam" id="PF02836">
    <property type="entry name" value="Glyco_hydro_2_C"/>
    <property type="match status" value="1"/>
</dbReference>
<dbReference type="STRING" id="1544798.LH29_01265"/>
<feature type="domain" description="Glycosyl hydrolases family 2 sugar binding" evidence="6">
    <location>
        <begin position="95"/>
        <end position="191"/>
    </location>
</feature>
<dbReference type="InterPro" id="IPR036156">
    <property type="entry name" value="Beta-gal/glucu_dom_sf"/>
</dbReference>
<evidence type="ECO:0000259" key="6">
    <source>
        <dbReference type="Pfam" id="PF02837"/>
    </source>
</evidence>
<dbReference type="PANTHER" id="PTHR42732">
    <property type="entry name" value="BETA-GALACTOSIDASE"/>
    <property type="match status" value="1"/>
</dbReference>
<dbReference type="InterPro" id="IPR006103">
    <property type="entry name" value="Glyco_hydro_2_cat"/>
</dbReference>
<evidence type="ECO:0000259" key="4">
    <source>
        <dbReference type="Pfam" id="PF00703"/>
    </source>
</evidence>
<dbReference type="SUPFAM" id="SSF49785">
    <property type="entry name" value="Galactose-binding domain-like"/>
    <property type="match status" value="1"/>
</dbReference>
<dbReference type="InterPro" id="IPR032311">
    <property type="entry name" value="DUF4982"/>
</dbReference>
<feature type="domain" description="Glycoside hydrolase family 2 immunoglobulin-like beta-sandwich" evidence="4">
    <location>
        <begin position="202"/>
        <end position="301"/>
    </location>
</feature>
<feature type="domain" description="Glycoside hydrolase family 2" evidence="8">
    <location>
        <begin position="717"/>
        <end position="817"/>
    </location>
</feature>
<dbReference type="AlphaFoldDB" id="A0A0D8JCD7"/>
<evidence type="ECO:0000259" key="8">
    <source>
        <dbReference type="Pfam" id="PF18565"/>
    </source>
</evidence>
<dbReference type="Gene3D" id="2.60.40.10">
    <property type="entry name" value="Immunoglobulins"/>
    <property type="match status" value="3"/>
</dbReference>
<dbReference type="PATRIC" id="fig|1544798.3.peg.258"/>
<protein>
    <recommendedName>
        <fullName evidence="11">Glycoside hydrolase</fullName>
    </recommendedName>
</protein>
<dbReference type="Pfam" id="PF16355">
    <property type="entry name" value="DUF4982"/>
    <property type="match status" value="1"/>
</dbReference>
<dbReference type="Pfam" id="PF00703">
    <property type="entry name" value="Glyco_hydro_2"/>
    <property type="match status" value="1"/>
</dbReference>
<dbReference type="Gene3D" id="2.60.120.260">
    <property type="entry name" value="Galactose-binding domain-like"/>
    <property type="match status" value="1"/>
</dbReference>
<dbReference type="InterPro" id="IPR017853">
    <property type="entry name" value="GH"/>
</dbReference>
<evidence type="ECO:0000256" key="3">
    <source>
        <dbReference type="ARBA" id="ARBA00023295"/>
    </source>
</evidence>
<evidence type="ECO:0000313" key="9">
    <source>
        <dbReference type="EMBL" id="KJF44186.1"/>
    </source>
</evidence>
<proteinExistence type="inferred from homology"/>
<comment type="caution">
    <text evidence="9">The sequence shown here is derived from an EMBL/GenBank/DDBJ whole genome shotgun (WGS) entry which is preliminary data.</text>
</comment>
<dbReference type="InterPro" id="IPR008979">
    <property type="entry name" value="Galactose-bd-like_sf"/>
</dbReference>
<dbReference type="PRINTS" id="PR00132">
    <property type="entry name" value="GLHYDRLASE2"/>
</dbReference>
<evidence type="ECO:0000256" key="1">
    <source>
        <dbReference type="ARBA" id="ARBA00007401"/>
    </source>
</evidence>
<dbReference type="OrthoDB" id="9801077at2"/>
<dbReference type="RefSeq" id="WP_045025749.1">
    <property type="nucleotide sequence ID" value="NZ_JRHC01000001.1"/>
</dbReference>
<dbReference type="Proteomes" id="UP000032544">
    <property type="component" value="Unassembled WGS sequence"/>
</dbReference>
<keyword evidence="2" id="KW-0378">Hydrolase</keyword>
<dbReference type="GO" id="GO:0005975">
    <property type="term" value="P:carbohydrate metabolic process"/>
    <property type="evidence" value="ECO:0007669"/>
    <property type="project" value="InterPro"/>
</dbReference>
<dbReference type="InterPro" id="IPR006104">
    <property type="entry name" value="Glyco_hydro_2_N"/>
</dbReference>
<keyword evidence="10" id="KW-1185">Reference proteome</keyword>
<dbReference type="PROSITE" id="PS51257">
    <property type="entry name" value="PROKAR_LIPOPROTEIN"/>
    <property type="match status" value="1"/>
</dbReference>